<dbReference type="Pfam" id="PF07090">
    <property type="entry name" value="GATase1_like"/>
    <property type="match status" value="1"/>
</dbReference>
<dbReference type="InterPro" id="IPR029062">
    <property type="entry name" value="Class_I_gatase-like"/>
</dbReference>
<dbReference type="SUPFAM" id="SSF52317">
    <property type="entry name" value="Class I glutamine amidotransferase-like"/>
    <property type="match status" value="1"/>
</dbReference>
<name>A0A1F7FEK9_UNCRA</name>
<protein>
    <recommendedName>
        <fullName evidence="2">Putative glutamine amidotransferase domain-containing protein</fullName>
    </recommendedName>
</protein>
<feature type="domain" description="Putative glutamine amidotransferase" evidence="2">
    <location>
        <begin position="408"/>
        <end position="528"/>
    </location>
</feature>
<dbReference type="InterPro" id="IPR010768">
    <property type="entry name" value="GATase1-like"/>
</dbReference>
<proteinExistence type="predicted"/>
<gene>
    <name evidence="3" type="ORF">A2519_13465</name>
</gene>
<feature type="transmembrane region" description="Helical" evidence="1">
    <location>
        <begin position="710"/>
        <end position="729"/>
    </location>
</feature>
<reference evidence="3 4" key="1">
    <citation type="journal article" date="2016" name="Nat. Commun.">
        <title>Thousands of microbial genomes shed light on interconnected biogeochemical processes in an aquifer system.</title>
        <authorList>
            <person name="Anantharaman K."/>
            <person name="Brown C.T."/>
            <person name="Hug L.A."/>
            <person name="Sharon I."/>
            <person name="Castelle C.J."/>
            <person name="Probst A.J."/>
            <person name="Thomas B.C."/>
            <person name="Singh A."/>
            <person name="Wilkins M.J."/>
            <person name="Karaoz U."/>
            <person name="Brodie E.L."/>
            <person name="Williams K.H."/>
            <person name="Hubbard S.S."/>
            <person name="Banfield J.F."/>
        </authorList>
    </citation>
    <scope>NUCLEOTIDE SEQUENCE [LARGE SCALE GENOMIC DNA]</scope>
</reference>
<evidence type="ECO:0000259" key="2">
    <source>
        <dbReference type="Pfam" id="PF07090"/>
    </source>
</evidence>
<keyword evidence="1" id="KW-1133">Transmembrane helix</keyword>
<dbReference type="EMBL" id="MFYX01000061">
    <property type="protein sequence ID" value="OGK05129.1"/>
    <property type="molecule type" value="Genomic_DNA"/>
</dbReference>
<sequence length="736" mass="80895">MDTLAVNLFSVEWGAFKALPFILAVLAAILAFFFSLRSLALLGQSRLRALIASARAIALFLLVVALLQPVLVVRKAEKRKSMIQVLIDGSPSTLGASGAFDSACAYIRRHSAGFAGLASAYDLRFSLFSADTSLDSLAGFPVTVLTGFNGQTGFSDALAALRDPEPAGIVLYSDGIFSDNFSSRRQLGLPLFDQSKDRKQPPIFAFVPGSGQAAVADIAIEEVQADKFAYVKNPFTVQVSLVAKTTGALSIPVRVKRGNEIVASKTIAVKKGEGRYQCSLEFAPEEVGHYTYTVSFPPYAFERNTANNRREFALKVIRDRIRILHICGRPSWDAKFLRNTLKKDPAVDLVAFYILRTASDVMNVSEEELSLIVFPYQQLFGEELSTFDLVIFQNFSYRTFFSAAYTDNIRKFVEKGGSFLMIGGDLSFSEGGYQGTPLDPILPYALDGGRQGTLMQGFRARPTVTGTHHPVTSLIESLEDIAFEGFNAMGQARERTLTLLETDAKAPLCGVRDVGKGRTMAIATDCLWYYDFINAGRKVGNRPYQEFVSRSVRWLIKDPALGALSIRGLRTEYTDGSSITCAVEVKERKPGHVCVISLVNSSGKAVARQTVGTSKGVYPVEFKDLSEGIYIVRAELLKDRFVQDYATETFSVSARNEFGAGGVDREMLGALCAQSNGALLGFDEADPRKAITVPELQIARIVEKKNYPLWNTRLLVAAIVLFFSLEWFIRKRKGLL</sequence>
<organism evidence="3 4">
    <name type="scientific">Candidatus Raymondbacteria bacterium RIFOXYD12_FULL_49_13</name>
    <dbReference type="NCBI Taxonomy" id="1817890"/>
    <lineage>
        <taxon>Bacteria</taxon>
        <taxon>Raymondiibacteriota</taxon>
    </lineage>
</organism>
<evidence type="ECO:0000313" key="4">
    <source>
        <dbReference type="Proteomes" id="UP000179243"/>
    </source>
</evidence>
<feature type="transmembrane region" description="Helical" evidence="1">
    <location>
        <begin position="20"/>
        <end position="42"/>
    </location>
</feature>
<comment type="caution">
    <text evidence="3">The sequence shown here is derived from an EMBL/GenBank/DDBJ whole genome shotgun (WGS) entry which is preliminary data.</text>
</comment>
<dbReference type="Gene3D" id="3.40.50.880">
    <property type="match status" value="1"/>
</dbReference>
<keyword evidence="1" id="KW-0812">Transmembrane</keyword>
<dbReference type="PANTHER" id="PTHR37947:SF1">
    <property type="entry name" value="BLL2462 PROTEIN"/>
    <property type="match status" value="1"/>
</dbReference>
<dbReference type="Proteomes" id="UP000179243">
    <property type="component" value="Unassembled WGS sequence"/>
</dbReference>
<dbReference type="PANTHER" id="PTHR37947">
    <property type="entry name" value="BLL2462 PROTEIN"/>
    <property type="match status" value="1"/>
</dbReference>
<keyword evidence="1" id="KW-0472">Membrane</keyword>
<evidence type="ECO:0000256" key="1">
    <source>
        <dbReference type="SAM" id="Phobius"/>
    </source>
</evidence>
<accession>A0A1F7FEK9</accession>
<evidence type="ECO:0000313" key="3">
    <source>
        <dbReference type="EMBL" id="OGK05129.1"/>
    </source>
</evidence>
<feature type="transmembrane region" description="Helical" evidence="1">
    <location>
        <begin position="49"/>
        <end position="71"/>
    </location>
</feature>
<dbReference type="AlphaFoldDB" id="A0A1F7FEK9"/>